<name>A0AAD3DXY5_9CHLO</name>
<feature type="non-terminal residue" evidence="1">
    <location>
        <position position="1"/>
    </location>
</feature>
<organism evidence="1 2">
    <name type="scientific">Astrephomene gubernaculifera</name>
    <dbReference type="NCBI Taxonomy" id="47775"/>
    <lineage>
        <taxon>Eukaryota</taxon>
        <taxon>Viridiplantae</taxon>
        <taxon>Chlorophyta</taxon>
        <taxon>core chlorophytes</taxon>
        <taxon>Chlorophyceae</taxon>
        <taxon>CS clade</taxon>
        <taxon>Chlamydomonadales</taxon>
        <taxon>Astrephomenaceae</taxon>
        <taxon>Astrephomene</taxon>
    </lineage>
</organism>
<dbReference type="Proteomes" id="UP001054857">
    <property type="component" value="Unassembled WGS sequence"/>
</dbReference>
<comment type="caution">
    <text evidence="1">The sequence shown here is derived from an EMBL/GenBank/DDBJ whole genome shotgun (WGS) entry which is preliminary data.</text>
</comment>
<gene>
    <name evidence="1" type="ORF">Agub_g11261</name>
</gene>
<feature type="non-terminal residue" evidence="1">
    <location>
        <position position="381"/>
    </location>
</feature>
<sequence length="381" mass="43683">VTLATHPWTHGCHVYTPPPQDQGASAAAEVPWKDCGPLPATGWGEASLAAQRAIRSLVAEWQCCDERLAPDKPNTGVFLVERNQKGGWAIKDFAKAHPAMAREIKSRSIPRRVEVAFVTDPCHPVYNNHIVEGRMEPKQRMLLFTEDLPENTLLSAYFGTVKTEGENHAELVSDETCERQLEDAYSHDFWFTEHFESQARKLLVAGDTRRCIMTYANEKKFWRRCGGQQRAGGETGSCNCHKYEGRQENATNKQGIVKWFDSSGTVQYMPLMLYHTLRPVRRAEEVLLHWDVTGSYFKVMEERSKTFAFFKDRQLQYERVVSELAEERSRGEDLRRILEQQLKERDASIACLKAGLSSWQQGLPQPELRELLREVGELRQR</sequence>
<proteinExistence type="predicted"/>
<reference evidence="1 2" key="1">
    <citation type="journal article" date="2021" name="Sci. Rep.">
        <title>Genome sequencing of the multicellular alga Astrephomene provides insights into convergent evolution of germ-soma differentiation.</title>
        <authorList>
            <person name="Yamashita S."/>
            <person name="Yamamoto K."/>
            <person name="Matsuzaki R."/>
            <person name="Suzuki S."/>
            <person name="Yamaguchi H."/>
            <person name="Hirooka S."/>
            <person name="Minakuchi Y."/>
            <person name="Miyagishima S."/>
            <person name="Kawachi M."/>
            <person name="Toyoda A."/>
            <person name="Nozaki H."/>
        </authorList>
    </citation>
    <scope>NUCLEOTIDE SEQUENCE [LARGE SCALE GENOMIC DNA]</scope>
    <source>
        <strain evidence="1 2">NIES-4017</strain>
    </source>
</reference>
<dbReference type="EMBL" id="BMAR01000028">
    <property type="protein sequence ID" value="GFR49247.1"/>
    <property type="molecule type" value="Genomic_DNA"/>
</dbReference>
<protein>
    <submittedName>
        <fullName evidence="1">Uncharacterized protein</fullName>
    </submittedName>
</protein>
<keyword evidence="2" id="KW-1185">Reference proteome</keyword>
<accession>A0AAD3DXY5</accession>
<evidence type="ECO:0000313" key="1">
    <source>
        <dbReference type="EMBL" id="GFR49247.1"/>
    </source>
</evidence>
<evidence type="ECO:0000313" key="2">
    <source>
        <dbReference type="Proteomes" id="UP001054857"/>
    </source>
</evidence>
<dbReference type="AlphaFoldDB" id="A0AAD3DXY5"/>